<dbReference type="Proteomes" id="UP001060085">
    <property type="component" value="Linkage Group LG08"/>
</dbReference>
<reference evidence="2" key="1">
    <citation type="journal article" date="2023" name="Nat. Plants">
        <title>Single-cell RNA sequencing provides a high-resolution roadmap for understanding the multicellular compartmentation of specialized metabolism.</title>
        <authorList>
            <person name="Sun S."/>
            <person name="Shen X."/>
            <person name="Li Y."/>
            <person name="Li Y."/>
            <person name="Wang S."/>
            <person name="Li R."/>
            <person name="Zhang H."/>
            <person name="Shen G."/>
            <person name="Guo B."/>
            <person name="Wei J."/>
            <person name="Xu J."/>
            <person name="St-Pierre B."/>
            <person name="Chen S."/>
            <person name="Sun C."/>
        </authorList>
    </citation>
    <scope>NUCLEOTIDE SEQUENCE [LARGE SCALE GENOMIC DNA]</scope>
</reference>
<dbReference type="EMBL" id="CM044708">
    <property type="protein sequence ID" value="KAI5650486.1"/>
    <property type="molecule type" value="Genomic_DNA"/>
</dbReference>
<accession>A0ACB9ZUJ0</accession>
<comment type="caution">
    <text evidence="1">The sequence shown here is derived from an EMBL/GenBank/DDBJ whole genome shotgun (WGS) entry which is preliminary data.</text>
</comment>
<evidence type="ECO:0000313" key="1">
    <source>
        <dbReference type="EMBL" id="KAI5650486.1"/>
    </source>
</evidence>
<sequence length="741" mass="82347">MSCNHLSVILFTLFLLALIIITAEAAIQPNPNCPKTCGNQTIPFPFGTSPDCYLDEAFFITCNHTNHDVPKPFLKGNTEVFNISLLGNLVISSPLAHDCYNATGFQTNVSKSILQFEKFSVSETRNKITVVGCDTYAVVRSFTAGNITTGCPAWCNGLENVKSGSCFGVGCCQMDIPRGTREFELGSSSLMNHTRSQSFNPCGFAFVSQEGYYNFSSSDLLGFQREIRNLSFPVLIDWSVANLSCDEARGNESSYACRSEFSECRDSSNGYHCDCRPGFQGNPYLVGGCIDINECETSNPCSGTCTNLPGNVSCECPEGYEGDGRKEGAGCRRIPKDRGPIFLYIALGVILGILLFLAVGTWTYFIIRKRKLLRMREKFFHQNGGILLQQKLWKEHGSFERDITFTEEDLKKSTNNFDDKTIIGQGASGTVYKGQLPDNKLIAIKRSKVSDQGQIEQFINEVIILSQINHKNVVKLLGCCLETQVPLLVYEFIPSGTLYNHIHDQKLSLELTWDLRLKIAAETADAIAYLHSATSVPIVHRDIKTVNILLDENYNAKVSDFGASRFIPTDQAQVTTLVQGTMGYLDPEYFHTSQLTTKSDVYSFGVVLAELITGEKALSFNRTETERNLAMYFVSLVEENKLFRILQDQLVLDGNSQQLKELASLAKRCLSVKSEERPTMKDVSVELQSLRSTMYNNGDANKYSNSSKLSVGERSGTSISFNSINYSLNFSDIESMGRQTQ</sequence>
<gene>
    <name evidence="1" type="ORF">M9H77_36491</name>
</gene>
<keyword evidence="2" id="KW-1185">Reference proteome</keyword>
<organism evidence="1 2">
    <name type="scientific">Catharanthus roseus</name>
    <name type="common">Madagascar periwinkle</name>
    <name type="synonym">Vinca rosea</name>
    <dbReference type="NCBI Taxonomy" id="4058"/>
    <lineage>
        <taxon>Eukaryota</taxon>
        <taxon>Viridiplantae</taxon>
        <taxon>Streptophyta</taxon>
        <taxon>Embryophyta</taxon>
        <taxon>Tracheophyta</taxon>
        <taxon>Spermatophyta</taxon>
        <taxon>Magnoliopsida</taxon>
        <taxon>eudicotyledons</taxon>
        <taxon>Gunneridae</taxon>
        <taxon>Pentapetalae</taxon>
        <taxon>asterids</taxon>
        <taxon>lamiids</taxon>
        <taxon>Gentianales</taxon>
        <taxon>Apocynaceae</taxon>
        <taxon>Rauvolfioideae</taxon>
        <taxon>Vinceae</taxon>
        <taxon>Catharanthinae</taxon>
        <taxon>Catharanthus</taxon>
    </lineage>
</organism>
<evidence type="ECO:0000313" key="2">
    <source>
        <dbReference type="Proteomes" id="UP001060085"/>
    </source>
</evidence>
<proteinExistence type="predicted"/>
<protein>
    <submittedName>
        <fullName evidence="1">Uncharacterized protein</fullName>
    </submittedName>
</protein>
<name>A0ACB9ZUJ0_CATRO</name>